<dbReference type="Proteomes" id="UP001370758">
    <property type="component" value="Unassembled WGS sequence"/>
</dbReference>
<comment type="caution">
    <text evidence="2">The sequence shown here is derived from an EMBL/GenBank/DDBJ whole genome shotgun (WGS) entry which is preliminary data.</text>
</comment>
<reference evidence="2 3" key="1">
    <citation type="submission" date="2023-08" db="EMBL/GenBank/DDBJ databases">
        <authorList>
            <person name="Palmer J.M."/>
        </authorList>
    </citation>
    <scope>NUCLEOTIDE SEQUENCE [LARGE SCALE GENOMIC DNA]</scope>
    <source>
        <strain evidence="2 3">TWF481</strain>
    </source>
</reference>
<keyword evidence="3" id="KW-1185">Reference proteome</keyword>
<name>A0AAV9VRH2_9PEZI</name>
<dbReference type="AlphaFoldDB" id="A0AAV9VRH2"/>
<feature type="region of interest" description="Disordered" evidence="1">
    <location>
        <begin position="1"/>
        <end position="28"/>
    </location>
</feature>
<accession>A0AAV9VRH2</accession>
<evidence type="ECO:0000313" key="3">
    <source>
        <dbReference type="Proteomes" id="UP001370758"/>
    </source>
</evidence>
<proteinExistence type="predicted"/>
<protein>
    <submittedName>
        <fullName evidence="2">Uncharacterized protein</fullName>
    </submittedName>
</protein>
<evidence type="ECO:0000256" key="1">
    <source>
        <dbReference type="SAM" id="MobiDB-lite"/>
    </source>
</evidence>
<feature type="region of interest" description="Disordered" evidence="1">
    <location>
        <begin position="57"/>
        <end position="136"/>
    </location>
</feature>
<organism evidence="2 3">
    <name type="scientific">Arthrobotrys musiformis</name>
    <dbReference type="NCBI Taxonomy" id="47236"/>
    <lineage>
        <taxon>Eukaryota</taxon>
        <taxon>Fungi</taxon>
        <taxon>Dikarya</taxon>
        <taxon>Ascomycota</taxon>
        <taxon>Pezizomycotina</taxon>
        <taxon>Orbiliomycetes</taxon>
        <taxon>Orbiliales</taxon>
        <taxon>Orbiliaceae</taxon>
        <taxon>Arthrobotrys</taxon>
    </lineage>
</organism>
<feature type="compositionally biased region" description="Polar residues" evidence="1">
    <location>
        <begin position="106"/>
        <end position="128"/>
    </location>
</feature>
<evidence type="ECO:0000313" key="2">
    <source>
        <dbReference type="EMBL" id="KAK6495780.1"/>
    </source>
</evidence>
<dbReference type="EMBL" id="JAVHJL010000012">
    <property type="protein sequence ID" value="KAK6495780.1"/>
    <property type="molecule type" value="Genomic_DNA"/>
</dbReference>
<gene>
    <name evidence="2" type="ORF">TWF481_002826</name>
</gene>
<sequence>MGKPLPPLPLGADVQFPRWSPQTPDKNDYIYKKGDVSFNYYGSQGVPDYLAHYGQRLATSTPPDDTSDLLRCSSRPGRAADDGSSSEAPCRARRAQESNRTRRRLQANQTPTYRKNDGSGWTRNTYRSTDIRYQKE</sequence>